<dbReference type="Proteomes" id="UP000253977">
    <property type="component" value="Unassembled WGS sequence"/>
</dbReference>
<dbReference type="EMBL" id="QPMK01000002">
    <property type="protein sequence ID" value="RDD67839.1"/>
    <property type="molecule type" value="Genomic_DNA"/>
</dbReference>
<dbReference type="Pfam" id="PF03886">
    <property type="entry name" value="ABC_trans_aux"/>
    <property type="match status" value="1"/>
</dbReference>
<feature type="chain" id="PRO_5016918186" description="ABC-type transport auxiliary lipoprotein component domain-containing protein" evidence="1">
    <location>
        <begin position="29"/>
        <end position="220"/>
    </location>
</feature>
<name>A0A369TRC8_9RHOB</name>
<accession>A0A369TRC8</accession>
<reference evidence="3 4" key="1">
    <citation type="submission" date="2018-07" db="EMBL/GenBank/DDBJ databases">
        <title>Thalassococcus profundi sp. nov., a marine bacterium isolated from deep seawater of Okinawa Trough.</title>
        <authorList>
            <person name="Yu M."/>
        </authorList>
    </citation>
    <scope>NUCLEOTIDE SEQUENCE [LARGE SCALE GENOMIC DNA]</scope>
    <source>
        <strain evidence="3 4">WRAS1</strain>
    </source>
</reference>
<proteinExistence type="predicted"/>
<evidence type="ECO:0000313" key="4">
    <source>
        <dbReference type="Proteomes" id="UP000253977"/>
    </source>
</evidence>
<evidence type="ECO:0000256" key="1">
    <source>
        <dbReference type="SAM" id="SignalP"/>
    </source>
</evidence>
<gene>
    <name evidence="3" type="ORF">DU478_04050</name>
</gene>
<evidence type="ECO:0000313" key="3">
    <source>
        <dbReference type="EMBL" id="RDD67839.1"/>
    </source>
</evidence>
<keyword evidence="1" id="KW-0732">Signal</keyword>
<dbReference type="OrthoDB" id="9808689at2"/>
<comment type="caution">
    <text evidence="3">The sequence shown here is derived from an EMBL/GenBank/DDBJ whole genome shotgun (WGS) entry which is preliminary data.</text>
</comment>
<feature type="domain" description="ABC-type transport auxiliary lipoprotein component" evidence="2">
    <location>
        <begin position="43"/>
        <end position="203"/>
    </location>
</feature>
<dbReference type="AlphaFoldDB" id="A0A369TRC8"/>
<evidence type="ECO:0000259" key="2">
    <source>
        <dbReference type="Pfam" id="PF03886"/>
    </source>
</evidence>
<dbReference type="Gene3D" id="3.40.50.10610">
    <property type="entry name" value="ABC-type transport auxiliary lipoprotein component"/>
    <property type="match status" value="1"/>
</dbReference>
<feature type="signal peptide" evidence="1">
    <location>
        <begin position="1"/>
        <end position="28"/>
    </location>
</feature>
<dbReference type="SUPFAM" id="SSF159594">
    <property type="entry name" value="XCC0632-like"/>
    <property type="match status" value="1"/>
</dbReference>
<sequence>MRLPMPLPTRRSLAVLLGLALTGLPGCGALSALGDATTPLDVYELRAPSGLPTATRTRPLQVTVEVPTTGGALQTDRILIRPDRLQAQYLPDVRWSEETPEMVQTLMLRSLENTNAVSYVGRRPLGAGGDIAVMTEVTDFQAEAPNPDGPATVVLRMTVRLVREADVSIVGARTFSATVQTPSTELADVVAGFDAAASQIFAEFARWSAAELGAPLRAGG</sequence>
<protein>
    <recommendedName>
        <fullName evidence="2">ABC-type transport auxiliary lipoprotein component domain-containing protein</fullName>
    </recommendedName>
</protein>
<dbReference type="InterPro" id="IPR005586">
    <property type="entry name" value="ABC_trans_aux"/>
</dbReference>
<keyword evidence="4" id="KW-1185">Reference proteome</keyword>
<organism evidence="3 4">
    <name type="scientific">Thalassococcus profundi</name>
    <dbReference type="NCBI Taxonomy" id="2282382"/>
    <lineage>
        <taxon>Bacteria</taxon>
        <taxon>Pseudomonadati</taxon>
        <taxon>Pseudomonadota</taxon>
        <taxon>Alphaproteobacteria</taxon>
        <taxon>Rhodobacterales</taxon>
        <taxon>Roseobacteraceae</taxon>
        <taxon>Thalassococcus</taxon>
    </lineage>
</organism>